<dbReference type="SUPFAM" id="SSF54631">
    <property type="entry name" value="CBS-domain pair"/>
    <property type="match status" value="1"/>
</dbReference>
<feature type="compositionally biased region" description="Acidic residues" evidence="9">
    <location>
        <begin position="550"/>
        <end position="560"/>
    </location>
</feature>
<feature type="transmembrane region" description="Helical" evidence="10">
    <location>
        <begin position="141"/>
        <end position="165"/>
    </location>
</feature>
<feature type="region of interest" description="Disordered" evidence="9">
    <location>
        <begin position="537"/>
        <end position="571"/>
    </location>
</feature>
<dbReference type="Pfam" id="PF00571">
    <property type="entry name" value="CBS"/>
    <property type="match status" value="2"/>
</dbReference>
<evidence type="ECO:0000256" key="2">
    <source>
        <dbReference type="ARBA" id="ARBA00022692"/>
    </source>
</evidence>
<evidence type="ECO:0000256" key="9">
    <source>
        <dbReference type="SAM" id="MobiDB-lite"/>
    </source>
</evidence>
<protein>
    <recommendedName>
        <fullName evidence="15">DUF21 domain-containing protein At3g13070, chloroplastic</fullName>
    </recommendedName>
</protein>
<keyword evidence="5 7" id="KW-0129">CBS domain</keyword>
<dbReference type="PANTHER" id="PTHR22777:SF17">
    <property type="entry name" value="UPF0053 PROTEIN SLL0260"/>
    <property type="match status" value="1"/>
</dbReference>
<comment type="subcellular location">
    <subcellularLocation>
        <location evidence="1">Membrane</location>
        <topology evidence="1">Multi-pass membrane protein</topology>
    </subcellularLocation>
</comment>
<dbReference type="FunFam" id="3.10.580.10:FF:000002">
    <property type="entry name" value="Magnesium/cobalt efflux protein CorC"/>
    <property type="match status" value="1"/>
</dbReference>
<dbReference type="PROSITE" id="PS51257">
    <property type="entry name" value="PROKAR_LIPOPROTEIN"/>
    <property type="match status" value="1"/>
</dbReference>
<keyword evidence="3" id="KW-0677">Repeat</keyword>
<feature type="compositionally biased region" description="Basic and acidic residues" evidence="9">
    <location>
        <begin position="476"/>
        <end position="485"/>
    </location>
</feature>
<dbReference type="Proteomes" id="UP000233551">
    <property type="component" value="Unassembled WGS sequence"/>
</dbReference>
<dbReference type="Gene3D" id="3.30.465.10">
    <property type="match status" value="1"/>
</dbReference>
<reference evidence="13 14" key="1">
    <citation type="submission" date="2017-11" db="EMBL/GenBank/DDBJ databases">
        <title>De-novo sequencing of pomegranate (Punica granatum L.) genome.</title>
        <authorList>
            <person name="Akparov Z."/>
            <person name="Amiraslanov A."/>
            <person name="Hajiyeva S."/>
            <person name="Abbasov M."/>
            <person name="Kaur K."/>
            <person name="Hamwieh A."/>
            <person name="Solovyev V."/>
            <person name="Salamov A."/>
            <person name="Braich B."/>
            <person name="Kosarev P."/>
            <person name="Mahmoud A."/>
            <person name="Hajiyev E."/>
            <person name="Babayeva S."/>
            <person name="Izzatullayeva V."/>
            <person name="Mammadov A."/>
            <person name="Mammadov A."/>
            <person name="Sharifova S."/>
            <person name="Ojaghi J."/>
            <person name="Eynullazada K."/>
            <person name="Bayramov B."/>
            <person name="Abdulazimova A."/>
            <person name="Shahmuradov I."/>
        </authorList>
    </citation>
    <scope>NUCLEOTIDE SEQUENCE [LARGE SCALE GENOMIC DNA]</scope>
    <source>
        <strain evidence="14">cv. AG2017</strain>
        <tissue evidence="13">Leaf</tissue>
    </source>
</reference>
<dbReference type="EMBL" id="PGOL01002108">
    <property type="protein sequence ID" value="PKI50498.1"/>
    <property type="molecule type" value="Genomic_DNA"/>
</dbReference>
<evidence type="ECO:0008006" key="15">
    <source>
        <dbReference type="Google" id="ProtNLM"/>
    </source>
</evidence>
<dbReference type="InterPro" id="IPR002550">
    <property type="entry name" value="CNNM"/>
</dbReference>
<evidence type="ECO:0000259" key="12">
    <source>
        <dbReference type="PROSITE" id="PS51846"/>
    </source>
</evidence>
<dbReference type="Pfam" id="PF01595">
    <property type="entry name" value="CNNM"/>
    <property type="match status" value="1"/>
</dbReference>
<dbReference type="InterPro" id="IPR046342">
    <property type="entry name" value="CBS_dom_sf"/>
</dbReference>
<feature type="domain" description="CBS" evidence="11">
    <location>
        <begin position="329"/>
        <end position="387"/>
    </location>
</feature>
<proteinExistence type="predicted"/>
<sequence length="571" mass="63766">MRLLVRRGVILAALVCGIMVVGCRRVFAVESVVNTGYGVFGQSILLLRNAWPKVSQLLRVFKEQGLILAVLLGLSAFFSMAETSITTLWPWKVRELAEKEPENGVFKMLRSDVTRFLTTILIGTTVVNIGATALVTDAATAIFGEAGVSAATGVMTVAILLLTEITPKSIAVHNATEVARFVVRPVAWLSLVLYPVGRVVTYLSMGMLKLLGLKGRSEPYVTEEELKLMLRGAILSGAIEEEEQDMIENVLEIKDTYVREVMTPLVDVVAIDASSTLIDFHNLWVTHQYSRVPVFEQRVDNIVGIAYAMDLLDYVQKGELLESSTVGDMAHKPAYFVPDSMSVWNLLREFRIRKVHMAVVLNEYGGTVGIVTLEDVVEEIVGEIFDENDSKEEIQKKTGYIVMRAQGVYDVDANTSIDQLSEDLNIKMPEGHQYETVSGFICEAFGYIPRTGESVKVVLEKENMEEVDEYNEDGESERKDQKDKETHQVFKLEILAGNARKVSAVRFERIDGEDDASKMKEVTRVVPKIIKRKCSSDDDEYLFPRRPESDLSDDYPSDQNEDIHIGGGDEQ</sequence>
<feature type="transmembrane region" description="Helical" evidence="10">
    <location>
        <begin position="66"/>
        <end position="89"/>
    </location>
</feature>
<dbReference type="PANTHER" id="PTHR22777">
    <property type="entry name" value="HEMOLYSIN-RELATED"/>
    <property type="match status" value="1"/>
</dbReference>
<dbReference type="InterPro" id="IPR044751">
    <property type="entry name" value="Ion_transp-like_CBS"/>
</dbReference>
<evidence type="ECO:0000256" key="6">
    <source>
        <dbReference type="ARBA" id="ARBA00023136"/>
    </source>
</evidence>
<evidence type="ECO:0000259" key="11">
    <source>
        <dbReference type="PROSITE" id="PS51371"/>
    </source>
</evidence>
<organism evidence="13 14">
    <name type="scientific">Punica granatum</name>
    <name type="common">Pomegranate</name>
    <dbReference type="NCBI Taxonomy" id="22663"/>
    <lineage>
        <taxon>Eukaryota</taxon>
        <taxon>Viridiplantae</taxon>
        <taxon>Streptophyta</taxon>
        <taxon>Embryophyta</taxon>
        <taxon>Tracheophyta</taxon>
        <taxon>Spermatophyta</taxon>
        <taxon>Magnoliopsida</taxon>
        <taxon>eudicotyledons</taxon>
        <taxon>Gunneridae</taxon>
        <taxon>Pentapetalae</taxon>
        <taxon>rosids</taxon>
        <taxon>malvids</taxon>
        <taxon>Myrtales</taxon>
        <taxon>Lythraceae</taxon>
        <taxon>Punica</taxon>
    </lineage>
</organism>
<feature type="compositionally biased region" description="Acidic residues" evidence="9">
    <location>
        <begin position="466"/>
        <end position="475"/>
    </location>
</feature>
<comment type="caution">
    <text evidence="13">The sequence shown here is derived from an EMBL/GenBank/DDBJ whole genome shotgun (WGS) entry which is preliminary data.</text>
</comment>
<dbReference type="PROSITE" id="PS51846">
    <property type="entry name" value="CNNM"/>
    <property type="match status" value="1"/>
</dbReference>
<dbReference type="PROSITE" id="PS51371">
    <property type="entry name" value="CBS"/>
    <property type="match status" value="2"/>
</dbReference>
<dbReference type="GO" id="GO:0016020">
    <property type="term" value="C:membrane"/>
    <property type="evidence" value="ECO:0007669"/>
    <property type="project" value="UniProtKB-SubCell"/>
</dbReference>
<name>A0A2I0J2N4_PUNGR</name>
<feature type="region of interest" description="Disordered" evidence="9">
    <location>
        <begin position="466"/>
        <end position="485"/>
    </location>
</feature>
<dbReference type="InterPro" id="IPR005170">
    <property type="entry name" value="Transptr-assoc_dom"/>
</dbReference>
<feature type="domain" description="CBS" evidence="11">
    <location>
        <begin position="262"/>
        <end position="323"/>
    </location>
</feature>
<gene>
    <name evidence="13" type="ORF">CRG98_029103</name>
</gene>
<evidence type="ECO:0000256" key="4">
    <source>
        <dbReference type="ARBA" id="ARBA00022989"/>
    </source>
</evidence>
<evidence type="ECO:0000313" key="13">
    <source>
        <dbReference type="EMBL" id="PKI50498.1"/>
    </source>
</evidence>
<dbReference type="Pfam" id="PF03471">
    <property type="entry name" value="CorC_HlyC"/>
    <property type="match status" value="1"/>
</dbReference>
<dbReference type="SMART" id="SM00116">
    <property type="entry name" value="CBS"/>
    <property type="match status" value="2"/>
</dbReference>
<dbReference type="Gene3D" id="3.10.580.10">
    <property type="entry name" value="CBS-domain"/>
    <property type="match status" value="1"/>
</dbReference>
<dbReference type="STRING" id="22663.A0A2I0J2N4"/>
<dbReference type="SMART" id="SM01091">
    <property type="entry name" value="CorC_HlyC"/>
    <property type="match status" value="1"/>
</dbReference>
<evidence type="ECO:0000256" key="1">
    <source>
        <dbReference type="ARBA" id="ARBA00004141"/>
    </source>
</evidence>
<feature type="domain" description="CNNM transmembrane" evidence="12">
    <location>
        <begin position="57"/>
        <end position="243"/>
    </location>
</feature>
<dbReference type="SUPFAM" id="SSF56176">
    <property type="entry name" value="FAD-binding/transporter-associated domain-like"/>
    <property type="match status" value="1"/>
</dbReference>
<evidence type="ECO:0000313" key="14">
    <source>
        <dbReference type="Proteomes" id="UP000233551"/>
    </source>
</evidence>
<dbReference type="GO" id="GO:0050660">
    <property type="term" value="F:flavin adenine dinucleotide binding"/>
    <property type="evidence" value="ECO:0007669"/>
    <property type="project" value="InterPro"/>
</dbReference>
<evidence type="ECO:0000256" key="7">
    <source>
        <dbReference type="PROSITE-ProRule" id="PRU00703"/>
    </source>
</evidence>
<keyword evidence="6 8" id="KW-0472">Membrane</keyword>
<dbReference type="InterPro" id="IPR000644">
    <property type="entry name" value="CBS_dom"/>
</dbReference>
<dbReference type="InterPro" id="IPR016169">
    <property type="entry name" value="FAD-bd_PCMH_sub2"/>
</dbReference>
<evidence type="ECO:0000256" key="5">
    <source>
        <dbReference type="ARBA" id="ARBA00023122"/>
    </source>
</evidence>
<evidence type="ECO:0000256" key="8">
    <source>
        <dbReference type="PROSITE-ProRule" id="PRU01193"/>
    </source>
</evidence>
<feature type="transmembrane region" description="Helical" evidence="10">
    <location>
        <begin position="186"/>
        <end position="208"/>
    </location>
</feature>
<evidence type="ECO:0000256" key="10">
    <source>
        <dbReference type="SAM" id="Phobius"/>
    </source>
</evidence>
<dbReference type="CDD" id="cd04590">
    <property type="entry name" value="CBS_pair_CorC_HlyC_assoc"/>
    <property type="match status" value="1"/>
</dbReference>
<evidence type="ECO:0000256" key="3">
    <source>
        <dbReference type="ARBA" id="ARBA00022737"/>
    </source>
</evidence>
<feature type="transmembrane region" description="Helical" evidence="10">
    <location>
        <begin position="116"/>
        <end position="135"/>
    </location>
</feature>
<dbReference type="InterPro" id="IPR036318">
    <property type="entry name" value="FAD-bd_PCMH-like_sf"/>
</dbReference>
<keyword evidence="2 8" id="KW-0812">Transmembrane</keyword>
<keyword evidence="4 8" id="KW-1133">Transmembrane helix</keyword>
<accession>A0A2I0J2N4</accession>
<keyword evidence="14" id="KW-1185">Reference proteome</keyword>
<dbReference type="AlphaFoldDB" id="A0A2I0J2N4"/>